<accession>A0A5B7SXS0</accession>
<protein>
    <recommendedName>
        <fullName evidence="4">Tetratricopeptide repeat protein</fullName>
    </recommendedName>
</protein>
<evidence type="ECO:0000313" key="2">
    <source>
        <dbReference type="EMBL" id="QCX01584.1"/>
    </source>
</evidence>
<keyword evidence="1" id="KW-0472">Membrane</keyword>
<gene>
    <name evidence="2" type="ORF">FGM00_16250</name>
</gene>
<evidence type="ECO:0008006" key="4">
    <source>
        <dbReference type="Google" id="ProtNLM"/>
    </source>
</evidence>
<dbReference type="AlphaFoldDB" id="A0A5B7SXS0"/>
<proteinExistence type="predicted"/>
<name>A0A5B7SXS0_9FLAO</name>
<dbReference type="SUPFAM" id="SSF48452">
    <property type="entry name" value="TPR-like"/>
    <property type="match status" value="1"/>
</dbReference>
<keyword evidence="1" id="KW-0812">Transmembrane</keyword>
<organism evidence="2 3">
    <name type="scientific">Aggregatimonas sangjinii</name>
    <dbReference type="NCBI Taxonomy" id="2583587"/>
    <lineage>
        <taxon>Bacteria</taxon>
        <taxon>Pseudomonadati</taxon>
        <taxon>Bacteroidota</taxon>
        <taxon>Flavobacteriia</taxon>
        <taxon>Flavobacteriales</taxon>
        <taxon>Flavobacteriaceae</taxon>
        <taxon>Aggregatimonas</taxon>
    </lineage>
</organism>
<dbReference type="InterPro" id="IPR011990">
    <property type="entry name" value="TPR-like_helical_dom_sf"/>
</dbReference>
<keyword evidence="3" id="KW-1185">Reference proteome</keyword>
<evidence type="ECO:0000313" key="3">
    <source>
        <dbReference type="Proteomes" id="UP000310017"/>
    </source>
</evidence>
<sequence length="242" mass="27789">MDKEELINGYFEGVLTKEQLERLALLRETDTEFAKDFEFEIALQKSLKKGERQELKEMFSEISSVKETPETKVFQMRTWLAAASVALVVGLASWIFFFNNSAIDTEQLYAANFAPYDNVVSPIERGNEIEDLRTMAFTAYENEEYTKALELFSRLKNEQNEPYIDFYEANLRMQLGQPAKAIPLLKNYIDNKGQLADRGLWYLALSHLKLGEIEACKEQLGKLIELGTFKTKAAEELLAQLN</sequence>
<evidence type="ECO:0000256" key="1">
    <source>
        <dbReference type="SAM" id="Phobius"/>
    </source>
</evidence>
<dbReference type="OrthoDB" id="979271at2"/>
<dbReference type="RefSeq" id="WP_138853921.1">
    <property type="nucleotide sequence ID" value="NZ_CP040710.1"/>
</dbReference>
<dbReference type="EMBL" id="CP040710">
    <property type="protein sequence ID" value="QCX01584.1"/>
    <property type="molecule type" value="Genomic_DNA"/>
</dbReference>
<dbReference type="Proteomes" id="UP000310017">
    <property type="component" value="Chromosome"/>
</dbReference>
<reference evidence="2 3" key="1">
    <citation type="submission" date="2019-05" db="EMBL/GenBank/DDBJ databases">
        <title>Genome sequencing of F202Z8.</title>
        <authorList>
            <person name="Kwon Y.M."/>
        </authorList>
    </citation>
    <scope>NUCLEOTIDE SEQUENCE [LARGE SCALE GENOMIC DNA]</scope>
    <source>
        <strain evidence="2 3">F202Z8</strain>
    </source>
</reference>
<keyword evidence="1" id="KW-1133">Transmembrane helix</keyword>
<feature type="transmembrane region" description="Helical" evidence="1">
    <location>
        <begin position="79"/>
        <end position="98"/>
    </location>
</feature>
<dbReference type="Gene3D" id="1.25.40.10">
    <property type="entry name" value="Tetratricopeptide repeat domain"/>
    <property type="match status" value="1"/>
</dbReference>
<dbReference type="KEGG" id="asag:FGM00_16250"/>